<dbReference type="PROSITE" id="PS50249">
    <property type="entry name" value="MPN"/>
    <property type="match status" value="1"/>
</dbReference>
<dbReference type="NCBIfam" id="TIGR00608">
    <property type="entry name" value="radc"/>
    <property type="match status" value="1"/>
</dbReference>
<dbReference type="Gene3D" id="3.40.140.10">
    <property type="entry name" value="Cytidine Deaminase, domain 2"/>
    <property type="match status" value="1"/>
</dbReference>
<dbReference type="KEGG" id="ccam:M5D45_13705"/>
<dbReference type="Pfam" id="PF20582">
    <property type="entry name" value="UPF0758_N"/>
    <property type="match status" value="1"/>
</dbReference>
<dbReference type="GO" id="GO:0008237">
    <property type="term" value="F:metallopeptidase activity"/>
    <property type="evidence" value="ECO:0007669"/>
    <property type="project" value="UniProtKB-KW"/>
</dbReference>
<keyword evidence="2" id="KW-0479">Metal-binding</keyword>
<evidence type="ECO:0000313" key="10">
    <source>
        <dbReference type="Proteomes" id="UP000318943"/>
    </source>
</evidence>
<dbReference type="Proteomes" id="UP000318943">
    <property type="component" value="Unassembled WGS sequence"/>
</dbReference>
<name>A0AAE9I6P5_9BURK</name>
<dbReference type="InterPro" id="IPR025657">
    <property type="entry name" value="RadC_JAB"/>
</dbReference>
<dbReference type="RefSeq" id="WP_144198122.1">
    <property type="nucleotide sequence ID" value="NZ_CAJPVH010000032.1"/>
</dbReference>
<reference evidence="9" key="3">
    <citation type="submission" date="2022-05" db="EMBL/GenBank/DDBJ databases">
        <authorList>
            <person name="Kunte H.-J."/>
        </authorList>
    </citation>
    <scope>NUCLEOTIDE SEQUENCE</scope>
    <source>
        <strain evidence="9">G5</strain>
    </source>
</reference>
<evidence type="ECO:0000256" key="2">
    <source>
        <dbReference type="ARBA" id="ARBA00022723"/>
    </source>
</evidence>
<reference evidence="8 10" key="1">
    <citation type="submission" date="2019-05" db="EMBL/GenBank/DDBJ databases">
        <title>Whole genome sequence analysis of Cupriavidus campinensis S14E4C strain.</title>
        <authorList>
            <person name="Abbaszade G."/>
            <person name="Szabo A."/>
            <person name="Toumi M."/>
            <person name="Toth E."/>
        </authorList>
    </citation>
    <scope>NUCLEOTIDE SEQUENCE [LARGE SCALE GENOMIC DNA]</scope>
    <source>
        <strain evidence="8 10">S14E4C</strain>
    </source>
</reference>
<dbReference type="PANTHER" id="PTHR30471:SF3">
    <property type="entry name" value="UPF0758 PROTEIN YEES-RELATED"/>
    <property type="match status" value="1"/>
</dbReference>
<evidence type="ECO:0000256" key="1">
    <source>
        <dbReference type="ARBA" id="ARBA00022670"/>
    </source>
</evidence>
<dbReference type="Pfam" id="PF04002">
    <property type="entry name" value="RadC"/>
    <property type="match status" value="1"/>
</dbReference>
<protein>
    <submittedName>
        <fullName evidence="9">DNA repair protein RadC</fullName>
    </submittedName>
    <submittedName>
        <fullName evidence="8">JAB domain-containing protein</fullName>
    </submittedName>
</protein>
<dbReference type="SUPFAM" id="SSF47781">
    <property type="entry name" value="RuvA domain 2-like"/>
    <property type="match status" value="1"/>
</dbReference>
<gene>
    <name evidence="9" type="primary">radC</name>
    <name evidence="8" type="ORF">FGG12_11665</name>
    <name evidence="9" type="ORF">M5D45_13705</name>
</gene>
<dbReference type="Proteomes" id="UP001056132">
    <property type="component" value="Chromosome 1"/>
</dbReference>
<evidence type="ECO:0000256" key="4">
    <source>
        <dbReference type="ARBA" id="ARBA00022833"/>
    </source>
</evidence>
<dbReference type="SUPFAM" id="SSF102712">
    <property type="entry name" value="JAB1/MPN domain"/>
    <property type="match status" value="1"/>
</dbReference>
<evidence type="ECO:0000313" key="8">
    <source>
        <dbReference type="EMBL" id="TSP12545.1"/>
    </source>
</evidence>
<keyword evidence="10" id="KW-1185">Reference proteome</keyword>
<dbReference type="GO" id="GO:0006508">
    <property type="term" value="P:proteolysis"/>
    <property type="evidence" value="ECO:0007669"/>
    <property type="project" value="UniProtKB-KW"/>
</dbReference>
<dbReference type="EMBL" id="CP097330">
    <property type="protein sequence ID" value="URF06025.1"/>
    <property type="molecule type" value="Genomic_DNA"/>
</dbReference>
<feature type="domain" description="MPN" evidence="7">
    <location>
        <begin position="102"/>
        <end position="224"/>
    </location>
</feature>
<dbReference type="InterPro" id="IPR001405">
    <property type="entry name" value="UPF0758"/>
</dbReference>
<comment type="similarity">
    <text evidence="6">Belongs to the UPF0758 family.</text>
</comment>
<evidence type="ECO:0000256" key="6">
    <source>
        <dbReference type="RuleBase" id="RU003797"/>
    </source>
</evidence>
<dbReference type="GO" id="GO:0046872">
    <property type="term" value="F:metal ion binding"/>
    <property type="evidence" value="ECO:0007669"/>
    <property type="project" value="UniProtKB-KW"/>
</dbReference>
<dbReference type="InterPro" id="IPR010994">
    <property type="entry name" value="RuvA_2-like"/>
</dbReference>
<keyword evidence="3" id="KW-0378">Hydrolase</keyword>
<reference evidence="9" key="2">
    <citation type="journal article" date="2022" name="Microbiol. Resour. Announc.">
        <title>Genome Sequence of Cupriavidus campinensis Strain G5, a Member of a Bacterial Consortium Capable of Polyethylene Degradation.</title>
        <authorList>
            <person name="Schneider B."/>
            <person name="Pfeiffer F."/>
            <person name="Dyall-Smith M."/>
            <person name="Kunte H.J."/>
        </authorList>
    </citation>
    <scope>NUCLEOTIDE SEQUENCE</scope>
    <source>
        <strain evidence="9">G5</strain>
    </source>
</reference>
<keyword evidence="1" id="KW-0645">Protease</keyword>
<keyword evidence="5" id="KW-0482">Metalloprotease</keyword>
<evidence type="ECO:0000256" key="5">
    <source>
        <dbReference type="ARBA" id="ARBA00023049"/>
    </source>
</evidence>
<accession>A0AAE9I6P5</accession>
<proteinExistence type="inferred from homology"/>
<evidence type="ECO:0000256" key="3">
    <source>
        <dbReference type="ARBA" id="ARBA00022801"/>
    </source>
</evidence>
<dbReference type="InterPro" id="IPR046778">
    <property type="entry name" value="UPF0758_N"/>
</dbReference>
<evidence type="ECO:0000259" key="7">
    <source>
        <dbReference type="PROSITE" id="PS50249"/>
    </source>
</evidence>
<dbReference type="PANTHER" id="PTHR30471">
    <property type="entry name" value="DNA REPAIR PROTEIN RADC"/>
    <property type="match status" value="1"/>
</dbReference>
<dbReference type="NCBIfam" id="NF000642">
    <property type="entry name" value="PRK00024.1"/>
    <property type="match status" value="1"/>
</dbReference>
<dbReference type="InterPro" id="IPR037518">
    <property type="entry name" value="MPN"/>
</dbReference>
<keyword evidence="4" id="KW-0862">Zinc</keyword>
<organism evidence="9 11">
    <name type="scientific">Cupriavidus campinensis</name>
    <dbReference type="NCBI Taxonomy" id="151783"/>
    <lineage>
        <taxon>Bacteria</taxon>
        <taxon>Pseudomonadati</taxon>
        <taxon>Pseudomonadota</taxon>
        <taxon>Betaproteobacteria</taxon>
        <taxon>Burkholderiales</taxon>
        <taxon>Burkholderiaceae</taxon>
        <taxon>Cupriavidus</taxon>
    </lineage>
</organism>
<dbReference type="EMBL" id="VCIZ01000006">
    <property type="protein sequence ID" value="TSP12545.1"/>
    <property type="molecule type" value="Genomic_DNA"/>
</dbReference>
<dbReference type="CDD" id="cd08071">
    <property type="entry name" value="MPN_DUF2466"/>
    <property type="match status" value="1"/>
</dbReference>
<evidence type="ECO:0000313" key="11">
    <source>
        <dbReference type="Proteomes" id="UP001056132"/>
    </source>
</evidence>
<dbReference type="AlphaFoldDB" id="A0AAE9I6P5"/>
<sequence>MPIPRWPAQERPREKLALGGPGALSDAELLAVFLRVGSPGKSAVDLARELLVRFGSLTRLFAADTDALATIKGMGAAKQAQLRVVPELTRRALAETLKAPRSLDSERAVRAYLRLTLSRLPHEVFIALYLDSAYRLLANVELGRGSLGGVTVYPREVAREALSYNAAYIIVAHNHPHGPPEPSLADLSTTRHLARALAVLDIGLLDHYIVAGSEIYSFAEHDRLPAVPPT</sequence>
<evidence type="ECO:0000313" key="9">
    <source>
        <dbReference type="EMBL" id="URF06025.1"/>
    </source>
</evidence>
<dbReference type="Gene3D" id="1.10.150.20">
    <property type="entry name" value="5' to 3' exonuclease, C-terminal subdomain"/>
    <property type="match status" value="1"/>
</dbReference>